<proteinExistence type="predicted"/>
<protein>
    <submittedName>
        <fullName evidence="1">Uncharacterized protein</fullName>
    </submittedName>
</protein>
<evidence type="ECO:0000313" key="1">
    <source>
        <dbReference type="EMBL" id="KKN81106.1"/>
    </source>
</evidence>
<gene>
    <name evidence="1" type="ORF">LCGC14_0323250</name>
</gene>
<organism evidence="1">
    <name type="scientific">marine sediment metagenome</name>
    <dbReference type="NCBI Taxonomy" id="412755"/>
    <lineage>
        <taxon>unclassified sequences</taxon>
        <taxon>metagenomes</taxon>
        <taxon>ecological metagenomes</taxon>
    </lineage>
</organism>
<reference evidence="1" key="1">
    <citation type="journal article" date="2015" name="Nature">
        <title>Complex archaea that bridge the gap between prokaryotes and eukaryotes.</title>
        <authorList>
            <person name="Spang A."/>
            <person name="Saw J.H."/>
            <person name="Jorgensen S.L."/>
            <person name="Zaremba-Niedzwiedzka K."/>
            <person name="Martijn J."/>
            <person name="Lind A.E."/>
            <person name="van Eijk R."/>
            <person name="Schleper C."/>
            <person name="Guy L."/>
            <person name="Ettema T.J."/>
        </authorList>
    </citation>
    <scope>NUCLEOTIDE SEQUENCE</scope>
</reference>
<sequence length="80" mass="9064">MEKLFEMLQLVNDHMREAGFTTDLRVQYDNLEITGKEVIIKMPYVMTLKIPKEEFTGSDQDISRAVSQAISRAVSLNTGA</sequence>
<dbReference type="AlphaFoldDB" id="A0A0F9W5Z8"/>
<comment type="caution">
    <text evidence="1">The sequence shown here is derived from an EMBL/GenBank/DDBJ whole genome shotgun (WGS) entry which is preliminary data.</text>
</comment>
<name>A0A0F9W5Z8_9ZZZZ</name>
<accession>A0A0F9W5Z8</accession>
<dbReference type="EMBL" id="LAZR01000220">
    <property type="protein sequence ID" value="KKN81106.1"/>
    <property type="molecule type" value="Genomic_DNA"/>
</dbReference>